<accession>A0AB34JD26</accession>
<proteinExistence type="predicted"/>
<dbReference type="EMBL" id="JBGBPQ010000010">
    <property type="protein sequence ID" value="KAL1518815.1"/>
    <property type="molecule type" value="Genomic_DNA"/>
</dbReference>
<dbReference type="Proteomes" id="UP001515480">
    <property type="component" value="Unassembled WGS sequence"/>
</dbReference>
<reference evidence="1 2" key="1">
    <citation type="journal article" date="2024" name="Science">
        <title>Giant polyketide synthase enzymes in the biosynthesis of giant marine polyether toxins.</title>
        <authorList>
            <person name="Fallon T.R."/>
            <person name="Shende V.V."/>
            <person name="Wierzbicki I.H."/>
            <person name="Pendleton A.L."/>
            <person name="Watervoot N.F."/>
            <person name="Auber R.P."/>
            <person name="Gonzalez D.J."/>
            <person name="Wisecaver J.H."/>
            <person name="Moore B.S."/>
        </authorList>
    </citation>
    <scope>NUCLEOTIDE SEQUENCE [LARGE SCALE GENOMIC DNA]</scope>
    <source>
        <strain evidence="1 2">12B1</strain>
    </source>
</reference>
<protein>
    <submittedName>
        <fullName evidence="1">Uncharacterized protein</fullName>
    </submittedName>
</protein>
<gene>
    <name evidence="1" type="ORF">AB1Y20_003094</name>
</gene>
<evidence type="ECO:0000313" key="2">
    <source>
        <dbReference type="Proteomes" id="UP001515480"/>
    </source>
</evidence>
<evidence type="ECO:0000313" key="1">
    <source>
        <dbReference type="EMBL" id="KAL1518815.1"/>
    </source>
</evidence>
<name>A0AB34JD26_PRYPA</name>
<comment type="caution">
    <text evidence="1">The sequence shown here is derived from an EMBL/GenBank/DDBJ whole genome shotgun (WGS) entry which is preliminary data.</text>
</comment>
<organism evidence="1 2">
    <name type="scientific">Prymnesium parvum</name>
    <name type="common">Toxic golden alga</name>
    <dbReference type="NCBI Taxonomy" id="97485"/>
    <lineage>
        <taxon>Eukaryota</taxon>
        <taxon>Haptista</taxon>
        <taxon>Haptophyta</taxon>
        <taxon>Prymnesiophyceae</taxon>
        <taxon>Prymnesiales</taxon>
        <taxon>Prymnesiaceae</taxon>
        <taxon>Prymnesium</taxon>
    </lineage>
</organism>
<keyword evidence="2" id="KW-1185">Reference proteome</keyword>
<dbReference type="AlphaFoldDB" id="A0AB34JD26"/>
<sequence length="145" mass="14470">MAAVAVPAGAAAATPQGAAAPPVAPPARLGAGPAPTTIARPVGALAALDPDEWALPHDSPAVAALPFLQWSLPAAGGRALVAMSELQGICITACSFDLSDHARLLALRGAHLIESGFSAAACSGILHELHDARILESVYKGEGDL</sequence>